<dbReference type="EMBL" id="CP030759">
    <property type="protein sequence ID" value="AXA36038.1"/>
    <property type="molecule type" value="Genomic_DNA"/>
</dbReference>
<evidence type="ECO:0000313" key="6">
    <source>
        <dbReference type="EMBL" id="AXA36038.1"/>
    </source>
</evidence>
<evidence type="ECO:0000256" key="3">
    <source>
        <dbReference type="ARBA" id="ARBA00022966"/>
    </source>
</evidence>
<protein>
    <recommendedName>
        <fullName evidence="8">Alpha-2-macroglobulin</fullName>
    </recommendedName>
</protein>
<evidence type="ECO:0000259" key="4">
    <source>
        <dbReference type="SMART" id="SM01359"/>
    </source>
</evidence>
<dbReference type="KEGG" id="schv:BRCON_1261"/>
<dbReference type="SUPFAM" id="SSF48239">
    <property type="entry name" value="Terpenoid cyclases/Protein prenyltransferases"/>
    <property type="match status" value="1"/>
</dbReference>
<dbReference type="Pfam" id="PF01835">
    <property type="entry name" value="MG2"/>
    <property type="match status" value="1"/>
</dbReference>
<dbReference type="Pfam" id="PF00207">
    <property type="entry name" value="A2M"/>
    <property type="match status" value="1"/>
</dbReference>
<dbReference type="InterPro" id="IPR008930">
    <property type="entry name" value="Terpenoid_cyclase/PrenylTrfase"/>
</dbReference>
<dbReference type="Proteomes" id="UP000262583">
    <property type="component" value="Chromosome"/>
</dbReference>
<evidence type="ECO:0008006" key="8">
    <source>
        <dbReference type="Google" id="ProtNLM"/>
    </source>
</evidence>
<evidence type="ECO:0000256" key="2">
    <source>
        <dbReference type="ARBA" id="ARBA00022729"/>
    </source>
</evidence>
<dbReference type="Gene3D" id="2.60.40.10">
    <property type="entry name" value="Immunoglobulins"/>
    <property type="match status" value="1"/>
</dbReference>
<dbReference type="GO" id="GO:0004866">
    <property type="term" value="F:endopeptidase inhibitor activity"/>
    <property type="evidence" value="ECO:0007669"/>
    <property type="project" value="InterPro"/>
</dbReference>
<evidence type="ECO:0000259" key="5">
    <source>
        <dbReference type="SMART" id="SM01360"/>
    </source>
</evidence>
<sequence length="1852" mass="208709">MLVCHLNVRRTFALIFALTIASVTVCWGGPLEEANRLFEEKSYALALKKYDEILATSSTQAIAREALCRKAECLIALHENAAAERTLSELEKSAEEDRWTAIAAWKLAFLAGQRGLSPEDTSQTLARLDRAERILSVAAPSLLTDLYRDVVRTIAPQVPWGNVEWRVRFLPYYDKLIAKLKDPNEIAEAHWAKAQFRRGLQEPDSERQWLDAMRMLVREFPDTAVAPRAQAELARHVQASGKLAAALAEWKRLLERWPQSEEARQAREEIRAITLEYVSITPRQFQVSPNERIELLLQARNLHSVSVALYRVSPKQLLEAGDPDNFNLSVFVSGTPVLRKEVQLPIGEDYRPTTTSVVLQSEATERGERLPKGLYVVAAQGGNASAYHIFAVSELLLVTKPAGQRLDVWSVDATTGRPIAGVEISLRGSGKQAATQSKTQRLSSQLDGVQSVRSDGNGLASFSIESRRGALIVARFGEDIAFVSLPAYATERWDSRNVAYVYTDRPVYRPTEKVGWKAIIRVQREGKYENLAGQTFRVEVTDSRGARVLQDEFVANEFGTISGEVALGQQAPLGVYHIHVSDRATRTHGYASFRVEEYKKPEYEVRVSTVEKIYKVGSTIQARVQAQYYFGAPVANAHVRYEVRRQPRWWWMSYERIAQRGQDLPDWFESERADQRVKRRAGGAEIVATGEGSTDEKGTFEFEFTAEAVGKGQKIAQSQFESYEFVIEATVTDASRRAISGATSAIVGEKALVALVSAERSIYVPGETVKARIATRNLRGDSVASSGTLYVEKLQWDPATEKDLVTTIVEERIRVPAEGEWVYAWRAPEGQAGRYRILYIADDPFGGTSSGKTEITIADPFTRDIQVRYQGIQLVLDKGSYQPGEVARVLVLSEWVDAHAWLWVDTGTGHIEQKVLPLRYRTTFVELPITEAFVPNSELHVIMVRDKHVFRDSKEIIVPPTRQVLNIHARFDRDSYRPRQRGVLRLEAKTWDGKPVEGEFSVAIYDKALEYIADSFRPDIRSVFYGKKRYLHSYFDFSYNELQKHGLSVPPPTQYDVIYQNEYESPRRAIGRAALSERKMLAAAPTMARSEAEAVPASAAMDMAKEEGGAPLVRRDFRDRILWQPVLKTNSDGLAEIEVAFPDSLTTWKADVVGVTQSHLVGNVTTETIVEKKILVRLETPRFVRERDELTISANVHNYLTEAQRVRVSLDADGLTWSSTEDERTTVVEIEANGARRVDWRLRATAVGPATLRAEARNDAESDAMEVRLPVLPHGIDRIVVRSGSTLDLSSGTRTVVRNSKETIITEKLHFPVERIRATSKVQVTIAPSIAATIRQALPYLIEYPYGCVEQTMSRFLPAVIAAKAFEDLGIPRDPYLSEKLPDVLRAGWQRLADFQRPDGSWGWWKDGPADAYMSAHVMYGLTLARQADVGVAEDVFQRGLAFIKQDCETRAKRDPAWRSDWRSQRDLHTLAYEAFVLALNGQRVALAEDLLWRSRESLSPTGLAMFARTLWRAGKKTEAETVLRNLMNFAVPTEENSTVHFERRGSGAWYCYWWNDNVEATAYALEAFLEIAPSDETLHRAMKWLVLNRQGRQWKSSKDTGLAVLALTAYLRTHREDQKAADIEVSIGDGKAQTFAVTPQNFYSAEFSTEIEGDAIPDGELRVRIRVLGEATVFYVVSGTYYSLEEPIPAAGHEVFVERLYERRLRPNEMKSRATTETSKQPVYVPLQEGETIQSGDRLRVQLRLRALNDYEYIVVEDPKPAGCEPVEVRSGWQYFGTTAGNVEFRDQWVAFLLSEVRQGDHTLTYEYDAQIPGVFHTMPSRAYGMYVPVLRANSKEDVLRITDKAADVRP</sequence>
<dbReference type="InterPro" id="IPR002890">
    <property type="entry name" value="MG2"/>
</dbReference>
<comment type="similarity">
    <text evidence="1">Belongs to the protease inhibitor I39 (alpha-2-macroglobulin) family. Bacterial alpha-2-macroglobulin subfamily.</text>
</comment>
<dbReference type="PANTHER" id="PTHR11412">
    <property type="entry name" value="MACROGLOBULIN / COMPLEMENT"/>
    <property type="match status" value="1"/>
</dbReference>
<keyword evidence="3" id="KW-0882">Thioester bond</keyword>
<dbReference type="Pfam" id="PF17973">
    <property type="entry name" value="bMG10"/>
    <property type="match status" value="1"/>
</dbReference>
<proteinExistence type="inferred from homology"/>
<dbReference type="Pfam" id="PF07703">
    <property type="entry name" value="A2M_BRD"/>
    <property type="match status" value="1"/>
</dbReference>
<dbReference type="InterPro" id="IPR011626">
    <property type="entry name" value="Alpha-macroglobulin_TED"/>
</dbReference>
<evidence type="ECO:0000256" key="1">
    <source>
        <dbReference type="ARBA" id="ARBA00010556"/>
    </source>
</evidence>
<dbReference type="Gene3D" id="1.25.40.10">
    <property type="entry name" value="Tetratricopeptide repeat domain"/>
    <property type="match status" value="1"/>
</dbReference>
<dbReference type="InterPro" id="IPR041246">
    <property type="entry name" value="Bact_MG10"/>
</dbReference>
<dbReference type="SMART" id="SM01360">
    <property type="entry name" value="A2M"/>
    <property type="match status" value="1"/>
</dbReference>
<dbReference type="Gene3D" id="2.60.40.1930">
    <property type="match status" value="1"/>
</dbReference>
<dbReference type="InterPro" id="IPR001599">
    <property type="entry name" value="Macroglobln_a2"/>
</dbReference>
<dbReference type="InterPro" id="IPR011990">
    <property type="entry name" value="TPR-like_helical_dom_sf"/>
</dbReference>
<reference evidence="6 7" key="1">
    <citation type="submission" date="2018-05" db="EMBL/GenBank/DDBJ databases">
        <title>A metagenomic window into the 2 km-deep terrestrial subsurface aquifer revealed taxonomically and functionally diverse microbial community comprising novel uncultured bacterial lineages.</title>
        <authorList>
            <person name="Kadnikov V.V."/>
            <person name="Mardanov A.V."/>
            <person name="Beletsky A.V."/>
            <person name="Banks D."/>
            <person name="Pimenov N.V."/>
            <person name="Frank Y.A."/>
            <person name="Karnachuk O.V."/>
            <person name="Ravin N.V."/>
        </authorList>
    </citation>
    <scope>NUCLEOTIDE SEQUENCE [LARGE SCALE GENOMIC DNA]</scope>
    <source>
        <strain evidence="6">BY</strain>
    </source>
</reference>
<dbReference type="SMART" id="SM01419">
    <property type="entry name" value="Thiol-ester_cl"/>
    <property type="match status" value="1"/>
</dbReference>
<dbReference type="InterPro" id="IPR050473">
    <property type="entry name" value="A2M/Complement_sys"/>
</dbReference>
<dbReference type="SMART" id="SM01359">
    <property type="entry name" value="A2M_N_2"/>
    <property type="match status" value="1"/>
</dbReference>
<feature type="domain" description="Alpha-2-macroglobulin" evidence="5">
    <location>
        <begin position="1120"/>
        <end position="1210"/>
    </location>
</feature>
<dbReference type="SUPFAM" id="SSF48452">
    <property type="entry name" value="TPR-like"/>
    <property type="match status" value="1"/>
</dbReference>
<feature type="domain" description="Alpha-2-macroglobulin bait region" evidence="4">
    <location>
        <begin position="872"/>
        <end position="1012"/>
    </location>
</feature>
<gene>
    <name evidence="6" type="ORF">BRCON_1261</name>
</gene>
<organism evidence="6 7">
    <name type="scientific">Sumerlaea chitinivorans</name>
    <dbReference type="NCBI Taxonomy" id="2250252"/>
    <lineage>
        <taxon>Bacteria</taxon>
        <taxon>Candidatus Sumerlaeota</taxon>
        <taxon>Candidatus Sumerlaeia</taxon>
        <taxon>Candidatus Sumerlaeales</taxon>
        <taxon>Candidatus Sumerlaeaceae</taxon>
        <taxon>Candidatus Sumerlaea</taxon>
    </lineage>
</organism>
<dbReference type="Gene3D" id="2.20.130.20">
    <property type="match status" value="1"/>
</dbReference>
<dbReference type="PANTHER" id="PTHR11412:SF136">
    <property type="entry name" value="CD109 ANTIGEN"/>
    <property type="match status" value="1"/>
</dbReference>
<evidence type="ECO:0000313" key="7">
    <source>
        <dbReference type="Proteomes" id="UP000262583"/>
    </source>
</evidence>
<dbReference type="CDD" id="cd02891">
    <property type="entry name" value="A2M_like"/>
    <property type="match status" value="1"/>
</dbReference>
<dbReference type="InterPro" id="IPR011625">
    <property type="entry name" value="A2M_N_BRD"/>
</dbReference>
<dbReference type="InterPro" id="IPR013783">
    <property type="entry name" value="Ig-like_fold"/>
</dbReference>
<dbReference type="Pfam" id="PF07678">
    <property type="entry name" value="TED_complement"/>
    <property type="match status" value="1"/>
</dbReference>
<dbReference type="Gene3D" id="1.50.10.20">
    <property type="match status" value="1"/>
</dbReference>
<dbReference type="GO" id="GO:0005615">
    <property type="term" value="C:extracellular space"/>
    <property type="evidence" value="ECO:0007669"/>
    <property type="project" value="InterPro"/>
</dbReference>
<name>A0A2Z4Y581_SUMC1</name>
<dbReference type="InterPro" id="IPR047565">
    <property type="entry name" value="Alpha-macroglob_thiol-ester_cl"/>
</dbReference>
<accession>A0A2Z4Y581</accession>
<keyword evidence="2" id="KW-0732">Signal</keyword>